<name>A0A8S3GM16_9BILA</name>
<proteinExistence type="predicted"/>
<organism evidence="1 2">
    <name type="scientific">Rotaria magnacalcarata</name>
    <dbReference type="NCBI Taxonomy" id="392030"/>
    <lineage>
        <taxon>Eukaryota</taxon>
        <taxon>Metazoa</taxon>
        <taxon>Spiralia</taxon>
        <taxon>Gnathifera</taxon>
        <taxon>Rotifera</taxon>
        <taxon>Eurotatoria</taxon>
        <taxon>Bdelloidea</taxon>
        <taxon>Philodinida</taxon>
        <taxon>Philodinidae</taxon>
        <taxon>Rotaria</taxon>
    </lineage>
</organism>
<reference evidence="1" key="1">
    <citation type="submission" date="2021-02" db="EMBL/GenBank/DDBJ databases">
        <authorList>
            <person name="Nowell W R."/>
        </authorList>
    </citation>
    <scope>NUCLEOTIDE SEQUENCE</scope>
</reference>
<sequence length="80" mass="8944">MAELILLRPIFRGTSIIDQLNTIFDIIGTPDLTILNDICIPNAIAYISRLPPKTKKDYNVLFGFKYDPVTKTMTSGVSPE</sequence>
<dbReference type="EMBL" id="CAJOBH010274658">
    <property type="protein sequence ID" value="CAF5167176.1"/>
    <property type="molecule type" value="Genomic_DNA"/>
</dbReference>
<comment type="caution">
    <text evidence="1">The sequence shown here is derived from an EMBL/GenBank/DDBJ whole genome shotgun (WGS) entry which is preliminary data.</text>
</comment>
<dbReference type="Proteomes" id="UP000681967">
    <property type="component" value="Unassembled WGS sequence"/>
</dbReference>
<dbReference type="Gene3D" id="1.10.510.10">
    <property type="entry name" value="Transferase(Phosphotransferase) domain 1"/>
    <property type="match status" value="1"/>
</dbReference>
<protein>
    <submittedName>
        <fullName evidence="1">Uncharacterized protein</fullName>
    </submittedName>
</protein>
<evidence type="ECO:0000313" key="1">
    <source>
        <dbReference type="EMBL" id="CAF5167176.1"/>
    </source>
</evidence>
<dbReference type="InterPro" id="IPR011009">
    <property type="entry name" value="Kinase-like_dom_sf"/>
</dbReference>
<gene>
    <name evidence="1" type="ORF">BYL167_LOCUS76258</name>
</gene>
<feature type="non-terminal residue" evidence="1">
    <location>
        <position position="1"/>
    </location>
</feature>
<accession>A0A8S3GM16</accession>
<evidence type="ECO:0000313" key="2">
    <source>
        <dbReference type="Proteomes" id="UP000681967"/>
    </source>
</evidence>
<dbReference type="AlphaFoldDB" id="A0A8S3GM16"/>
<dbReference type="SUPFAM" id="SSF56112">
    <property type="entry name" value="Protein kinase-like (PK-like)"/>
    <property type="match status" value="1"/>
</dbReference>